<keyword evidence="3" id="KW-0964">Secreted</keyword>
<dbReference type="RefSeq" id="WP_146383827.1">
    <property type="nucleotide sequence ID" value="NZ_VFIO01000001.1"/>
</dbReference>
<feature type="domain" description="Gp5/Type VI secretion system Vgr C-terminal trimerisation" evidence="5">
    <location>
        <begin position="474"/>
        <end position="581"/>
    </location>
</feature>
<dbReference type="SUPFAM" id="SSF69255">
    <property type="entry name" value="gp5 N-terminal domain-like"/>
    <property type="match status" value="1"/>
</dbReference>
<reference evidence="6 7" key="1">
    <citation type="submission" date="2019-06" db="EMBL/GenBank/DDBJ databases">
        <title>Pseudomonas bimorpha sp. nov. isolated from bovine raw milk and skim milk concentrate.</title>
        <authorList>
            <person name="Hofmann K."/>
            <person name="Huptas C."/>
            <person name="Doll E."/>
            <person name="Scherer S."/>
            <person name="Wenning M."/>
        </authorList>
    </citation>
    <scope>NUCLEOTIDE SEQUENCE [LARGE SCALE GENOMIC DNA]</scope>
    <source>
        <strain evidence="6 7">DSM 108989</strain>
    </source>
</reference>
<dbReference type="PANTHER" id="PTHR32305">
    <property type="match status" value="1"/>
</dbReference>
<protein>
    <submittedName>
        <fullName evidence="6">Type VI secretion system tip protein VgrG</fullName>
    </submittedName>
</protein>
<sequence length="689" mass="77055">MPSSHGQHRFSLSIHGCSHPFRVLSFTGDEGISTPFSFTLELVSERLELNLELLLHRPGFLAFDQNGNGIHGQVSSVRITRSDQRLSHYRLSLEPRLAELALRTNHRIFQHLTVQRIIETVLQEHGILSDVYAFKAFSPYSEREYCVQYGESDLRFIQRLCFEEGFHYYFQHSPDRHLLIFGDKQQAFTPLRHPTPYVPGKGMVADEPSVNHFEWGVQSQPNRTVRRDYDFKKASRTLQANSRTRTDERTLEHYSYPGGFTEQGQGERLSDRALERHQSGYCQVSGESDQSQLRSGYFMPLSQHHCAAWNCRWLLTQVHHEGKQPQVLEEHGHSQQPSGPGEFIQGYRNTFEAIPADVTYRSQEIYDKPRISSSQTARVTGPEGEEIHCDAFGRVRIKLHWDRSDIESDQSSCWVRVASSWAGDTYGAITIPRVGMEVLINFINGDPDFPLLAGCLPNSINPVPLDLPANKTQSLLRSRSTPDGSGYNELRIEDRKGQELIHVRAQRNMEQHVKNDSSLQVDGVYQATVKGSSVTVLKGDEQHTVSHDRKTLLKANDYLHVDASSHIALGQTLTVEAGQQVHLKAGARVVLDAGADITLMAGGQHLVISAAGIHCSSAIQVGGASVPGMPALPLLPGQTERLPAHHDLPVQPAPYQQALMQIAQLFDSDFCPVCEACADGMCLPQGDPR</sequence>
<evidence type="ECO:0000256" key="1">
    <source>
        <dbReference type="ARBA" id="ARBA00004613"/>
    </source>
</evidence>
<dbReference type="Gene3D" id="2.40.50.230">
    <property type="entry name" value="Gp5 N-terminal domain"/>
    <property type="match status" value="1"/>
</dbReference>
<dbReference type="Gene3D" id="4.10.220.110">
    <property type="match status" value="1"/>
</dbReference>
<evidence type="ECO:0000259" key="5">
    <source>
        <dbReference type="Pfam" id="PF22178"/>
    </source>
</evidence>
<dbReference type="EMBL" id="VFIO01000001">
    <property type="protein sequence ID" value="TWR92512.1"/>
    <property type="molecule type" value="Genomic_DNA"/>
</dbReference>
<dbReference type="Pfam" id="PF05954">
    <property type="entry name" value="Phage_GPD"/>
    <property type="match status" value="1"/>
</dbReference>
<dbReference type="InterPro" id="IPR037026">
    <property type="entry name" value="Vgr_OB-fold_dom_sf"/>
</dbReference>
<dbReference type="Gene3D" id="2.30.110.50">
    <property type="match status" value="1"/>
</dbReference>
<gene>
    <name evidence="6" type="primary">tssI</name>
    <name evidence="6" type="ORF">FJD38_02495</name>
</gene>
<dbReference type="InterPro" id="IPR054030">
    <property type="entry name" value="Gp5_Vgr_C"/>
</dbReference>
<dbReference type="Gene3D" id="3.55.50.10">
    <property type="entry name" value="Baseplate protein-like domains"/>
    <property type="match status" value="1"/>
</dbReference>
<dbReference type="NCBIfam" id="TIGR03361">
    <property type="entry name" value="VI_Rhs_Vgr"/>
    <property type="match status" value="1"/>
</dbReference>
<keyword evidence="7" id="KW-1185">Reference proteome</keyword>
<organism evidence="6 7">
    <name type="scientific">Pseudomonas saxonica</name>
    <dbReference type="NCBI Taxonomy" id="2600598"/>
    <lineage>
        <taxon>Bacteria</taxon>
        <taxon>Pseudomonadati</taxon>
        <taxon>Pseudomonadota</taxon>
        <taxon>Gammaproteobacteria</taxon>
        <taxon>Pseudomonadales</taxon>
        <taxon>Pseudomonadaceae</taxon>
        <taxon>Pseudomonas</taxon>
    </lineage>
</organism>
<dbReference type="InterPro" id="IPR006531">
    <property type="entry name" value="Gp5/Vgr_OB"/>
</dbReference>
<feature type="domain" description="Gp5/Type VI secretion system Vgr protein OB-fold" evidence="4">
    <location>
        <begin position="393"/>
        <end position="456"/>
    </location>
</feature>
<evidence type="ECO:0000256" key="2">
    <source>
        <dbReference type="ARBA" id="ARBA00005558"/>
    </source>
</evidence>
<dbReference type="InterPro" id="IPR017847">
    <property type="entry name" value="T6SS_RhsGE_Vgr_subset"/>
</dbReference>
<dbReference type="SUPFAM" id="SSF69349">
    <property type="entry name" value="Phage fibre proteins"/>
    <property type="match status" value="1"/>
</dbReference>
<comment type="subcellular location">
    <subcellularLocation>
        <location evidence="1">Secreted</location>
    </subcellularLocation>
</comment>
<name>A0ABY3GMK0_9PSED</name>
<dbReference type="InterPro" id="IPR050708">
    <property type="entry name" value="T6SS_VgrG/RHS"/>
</dbReference>
<proteinExistence type="inferred from homology"/>
<evidence type="ECO:0000259" key="4">
    <source>
        <dbReference type="Pfam" id="PF04717"/>
    </source>
</evidence>
<evidence type="ECO:0000313" key="6">
    <source>
        <dbReference type="EMBL" id="TWR92512.1"/>
    </source>
</evidence>
<dbReference type="Pfam" id="PF04717">
    <property type="entry name" value="Phage_base_V"/>
    <property type="match status" value="1"/>
</dbReference>
<dbReference type="InterPro" id="IPR006533">
    <property type="entry name" value="T6SS_Vgr_RhsGE"/>
</dbReference>
<accession>A0ABY3GMK0</accession>
<evidence type="ECO:0000256" key="3">
    <source>
        <dbReference type="ARBA" id="ARBA00022525"/>
    </source>
</evidence>
<dbReference type="SUPFAM" id="SSF69279">
    <property type="entry name" value="Phage tail proteins"/>
    <property type="match status" value="2"/>
</dbReference>
<comment type="similarity">
    <text evidence="2">Belongs to the VgrG protein family.</text>
</comment>
<dbReference type="Pfam" id="PF22178">
    <property type="entry name" value="Gp5_trimer_C"/>
    <property type="match status" value="1"/>
</dbReference>
<dbReference type="PANTHER" id="PTHR32305:SF15">
    <property type="entry name" value="PROTEIN RHSA-RELATED"/>
    <property type="match status" value="1"/>
</dbReference>
<evidence type="ECO:0000313" key="7">
    <source>
        <dbReference type="Proteomes" id="UP000318428"/>
    </source>
</evidence>
<dbReference type="Proteomes" id="UP000318428">
    <property type="component" value="Unassembled WGS sequence"/>
</dbReference>
<comment type="caution">
    <text evidence="6">The sequence shown here is derived from an EMBL/GenBank/DDBJ whole genome shotgun (WGS) entry which is preliminary data.</text>
</comment>
<dbReference type="NCBIfam" id="TIGR01646">
    <property type="entry name" value="vgr_GE"/>
    <property type="match status" value="1"/>
</dbReference>